<dbReference type="GeneID" id="103705005"/>
<organism evidence="2 3">
    <name type="scientific">Phoenix dactylifera</name>
    <name type="common">Date palm</name>
    <dbReference type="NCBI Taxonomy" id="42345"/>
    <lineage>
        <taxon>Eukaryota</taxon>
        <taxon>Viridiplantae</taxon>
        <taxon>Streptophyta</taxon>
        <taxon>Embryophyta</taxon>
        <taxon>Tracheophyta</taxon>
        <taxon>Spermatophyta</taxon>
        <taxon>Magnoliopsida</taxon>
        <taxon>Liliopsida</taxon>
        <taxon>Arecaceae</taxon>
        <taxon>Coryphoideae</taxon>
        <taxon>Phoeniceae</taxon>
        <taxon>Phoenix</taxon>
    </lineage>
</organism>
<proteinExistence type="predicted"/>
<feature type="compositionally biased region" description="Polar residues" evidence="1">
    <location>
        <begin position="197"/>
        <end position="211"/>
    </location>
</feature>
<protein>
    <submittedName>
        <fullName evidence="3">Uncharacterized protein LOC103705005</fullName>
    </submittedName>
</protein>
<feature type="compositionally biased region" description="Basic and acidic residues" evidence="1">
    <location>
        <begin position="212"/>
        <end position="236"/>
    </location>
</feature>
<dbReference type="OrthoDB" id="790661at2759"/>
<feature type="compositionally biased region" description="Basic and acidic residues" evidence="1">
    <location>
        <begin position="52"/>
        <end position="78"/>
    </location>
</feature>
<dbReference type="RefSeq" id="XP_008786786.1">
    <property type="nucleotide sequence ID" value="XM_008788564.4"/>
</dbReference>
<dbReference type="Proteomes" id="UP000228380">
    <property type="component" value="Chromosome 11"/>
</dbReference>
<feature type="region of interest" description="Disordered" evidence="1">
    <location>
        <begin position="191"/>
        <end position="253"/>
    </location>
</feature>
<feature type="compositionally biased region" description="Polar residues" evidence="1">
    <location>
        <begin position="147"/>
        <end position="165"/>
    </location>
</feature>
<feature type="region of interest" description="Disordered" evidence="1">
    <location>
        <begin position="1"/>
        <end position="102"/>
    </location>
</feature>
<evidence type="ECO:0000256" key="1">
    <source>
        <dbReference type="SAM" id="MobiDB-lite"/>
    </source>
</evidence>
<name>A0A8B7BWG9_PHODC</name>
<feature type="region of interest" description="Disordered" evidence="1">
    <location>
        <begin position="147"/>
        <end position="179"/>
    </location>
</feature>
<reference evidence="3" key="2">
    <citation type="submission" date="2025-08" db="UniProtKB">
        <authorList>
            <consortium name="RefSeq"/>
        </authorList>
    </citation>
    <scope>IDENTIFICATION</scope>
    <source>
        <tissue evidence="3">Young leaves</tissue>
    </source>
</reference>
<evidence type="ECO:0000313" key="2">
    <source>
        <dbReference type="Proteomes" id="UP000228380"/>
    </source>
</evidence>
<accession>A0A8B7BWG9</accession>
<dbReference type="AlphaFoldDB" id="A0A8B7BWG9"/>
<gene>
    <name evidence="3" type="primary">LOC103705005</name>
</gene>
<keyword evidence="2" id="KW-1185">Reference proteome</keyword>
<feature type="compositionally biased region" description="Basic and acidic residues" evidence="1">
    <location>
        <begin position="31"/>
        <end position="45"/>
    </location>
</feature>
<sequence>MAQRKEKSNLRGESAKETLSKREASSPGSRILRESAKETPSKREASSAGGKILRESAKETPSKREASHSHVPEVEPVAHKVPKLGAESIHKGGSSTATGELHVVDESDGTRWTIQDGTVIDLLKRYMSSPDQKTKDEIVERLESYVASLTENSRTSQESKNSSNRRSSHQPLMPKAADLAKIAENLQKLKLDENPQVLMSSTKIQASQSDKQFQDPKKGGTKGDLEGNRMDVDKKSSHQPSIPGSSRLPRDNK</sequence>
<feature type="compositionally biased region" description="Basic and acidic residues" evidence="1">
    <location>
        <begin position="1"/>
        <end position="24"/>
    </location>
</feature>
<reference evidence="2" key="1">
    <citation type="journal article" date="2019" name="Nat. Commun.">
        <title>Genome-wide association mapping of date palm fruit traits.</title>
        <authorList>
            <person name="Hazzouri K.M."/>
            <person name="Gros-Balthazard M."/>
            <person name="Flowers J.M."/>
            <person name="Copetti D."/>
            <person name="Lemansour A."/>
            <person name="Lebrun M."/>
            <person name="Masmoudi K."/>
            <person name="Ferrand S."/>
            <person name="Dhar M.I."/>
            <person name="Fresquez Z.A."/>
            <person name="Rosas U."/>
            <person name="Zhang J."/>
            <person name="Talag J."/>
            <person name="Lee S."/>
            <person name="Kudrna D."/>
            <person name="Powell R.F."/>
            <person name="Leitch I.J."/>
            <person name="Krueger R.R."/>
            <person name="Wing R.A."/>
            <person name="Amiri K.M.A."/>
            <person name="Purugganan M.D."/>
        </authorList>
    </citation>
    <scope>NUCLEOTIDE SEQUENCE [LARGE SCALE GENOMIC DNA]</scope>
    <source>
        <strain evidence="2">cv. Khalas</strain>
    </source>
</reference>
<evidence type="ECO:0000313" key="3">
    <source>
        <dbReference type="RefSeq" id="XP_008786786.1"/>
    </source>
</evidence>
<dbReference type="KEGG" id="pda:103705005"/>